<dbReference type="InterPro" id="IPR006089">
    <property type="entry name" value="Acyl-CoA_DH_CS"/>
</dbReference>
<dbReference type="SUPFAM" id="SSF56645">
    <property type="entry name" value="Acyl-CoA dehydrogenase NM domain-like"/>
    <property type="match status" value="1"/>
</dbReference>
<feature type="domain" description="Acyl-CoA oxidase/dehydrogenase middle" evidence="7">
    <location>
        <begin position="156"/>
        <end position="252"/>
    </location>
</feature>
<comment type="cofactor">
    <cofactor evidence="1 5">
        <name>FAD</name>
        <dbReference type="ChEBI" id="CHEBI:57692"/>
    </cofactor>
</comment>
<evidence type="ECO:0000259" key="6">
    <source>
        <dbReference type="Pfam" id="PF00441"/>
    </source>
</evidence>
<dbReference type="RefSeq" id="WP_183983740.1">
    <property type="nucleotide sequence ID" value="NZ_JACHHG010000001.1"/>
</dbReference>
<dbReference type="PANTHER" id="PTHR42707:SF2">
    <property type="entry name" value="ACD11 DEHYDROGENASE"/>
    <property type="match status" value="1"/>
</dbReference>
<feature type="domain" description="Adaptive response protein AidB N-terminal" evidence="8">
    <location>
        <begin position="9"/>
        <end position="146"/>
    </location>
</feature>
<evidence type="ECO:0000256" key="1">
    <source>
        <dbReference type="ARBA" id="ARBA00001974"/>
    </source>
</evidence>
<reference evidence="9 10" key="1">
    <citation type="submission" date="2020-08" db="EMBL/GenBank/DDBJ databases">
        <title>Genomic Encyclopedia of Type Strains, Phase IV (KMG-IV): sequencing the most valuable type-strain genomes for metagenomic binning, comparative biology and taxonomic classification.</title>
        <authorList>
            <person name="Goeker M."/>
        </authorList>
    </citation>
    <scope>NUCLEOTIDE SEQUENCE [LARGE SCALE GENOMIC DNA]</scope>
    <source>
        <strain evidence="9 10">DSM 21458</strain>
    </source>
</reference>
<evidence type="ECO:0000259" key="8">
    <source>
        <dbReference type="Pfam" id="PF18158"/>
    </source>
</evidence>
<comment type="caution">
    <text evidence="9">The sequence shown here is derived from an EMBL/GenBank/DDBJ whole genome shotgun (WGS) entry which is preliminary data.</text>
</comment>
<evidence type="ECO:0000259" key="7">
    <source>
        <dbReference type="Pfam" id="PF02770"/>
    </source>
</evidence>
<dbReference type="Pfam" id="PF18158">
    <property type="entry name" value="AidB_N"/>
    <property type="match status" value="1"/>
</dbReference>
<dbReference type="AlphaFoldDB" id="A0A841HU47"/>
<sequence>MTTSPGYDDFLTAHLERRQPQMLRYRADLEDFARWVAGDVDAQANYTDRYAPPQLQTYDRRGETVNHIVFNPWYEEQHREVYRRGILARPYLEGAPHLLSFTMGYLLAQSDISLHCPVTLSGAVAWVLAHHVPQELRERYLPELIRTDGLARSGGTWATELHGGSDVGGSTTEARPDGEAFALHGLKWFASNANSGLALATARPSGAEPGWRGLGLYLVPSHLEDGSPNRYRVRRLKDKLGTKGVPTGEIELLGAQAIEVAPPPEGFRLMMEALEYSRVHNAVGSVGVQRRALTEALGWARERVAFGRTLRHYPMVQAQLAGLRVRFEASALLAFESALALDEVRTDPSRRTWLRLVTALAKYHTAEDAVRAARESLELIGGNGYTSDWPIARVLRDAQVLTVWEGPANIQALELLRLLTPRYGGAAAYEQRVREILEGVPATLEPLRAALGARLAGDRAAFEITTRSDADGARYARRLLHRLSASLGFALMVEAAAQAQLRGDARPVYTAARYLEEIDPPAVGAENAQAEAEVIGMMFAEEAARAR</sequence>
<dbReference type="InterPro" id="IPR036250">
    <property type="entry name" value="AcylCo_DH-like_C"/>
</dbReference>
<dbReference type="GO" id="GO:0003995">
    <property type="term" value="F:acyl-CoA dehydrogenase activity"/>
    <property type="evidence" value="ECO:0007669"/>
    <property type="project" value="InterPro"/>
</dbReference>
<dbReference type="Gene3D" id="1.20.140.10">
    <property type="entry name" value="Butyryl-CoA Dehydrogenase, subunit A, domain 3"/>
    <property type="match status" value="1"/>
</dbReference>
<evidence type="ECO:0000313" key="10">
    <source>
        <dbReference type="Proteomes" id="UP000569951"/>
    </source>
</evidence>
<dbReference type="InterPro" id="IPR041504">
    <property type="entry name" value="AidB_N"/>
</dbReference>
<keyword evidence="10" id="KW-1185">Reference proteome</keyword>
<gene>
    <name evidence="9" type="ORF">HNR42_000289</name>
</gene>
<accession>A0A841HU47</accession>
<dbReference type="Gene3D" id="2.40.110.20">
    <property type="match status" value="1"/>
</dbReference>
<name>A0A841HU47_9DEIO</name>
<evidence type="ECO:0000256" key="3">
    <source>
        <dbReference type="ARBA" id="ARBA00022630"/>
    </source>
</evidence>
<organism evidence="9 10">
    <name type="scientific">Deinobacterium chartae</name>
    <dbReference type="NCBI Taxonomy" id="521158"/>
    <lineage>
        <taxon>Bacteria</taxon>
        <taxon>Thermotogati</taxon>
        <taxon>Deinococcota</taxon>
        <taxon>Deinococci</taxon>
        <taxon>Deinococcales</taxon>
        <taxon>Deinococcaceae</taxon>
        <taxon>Deinobacterium</taxon>
    </lineage>
</organism>
<feature type="domain" description="Acyl-CoA dehydrogenase/oxidase C-terminal" evidence="6">
    <location>
        <begin position="265"/>
        <end position="414"/>
    </location>
</feature>
<dbReference type="Pfam" id="PF00441">
    <property type="entry name" value="Acyl-CoA_dh_1"/>
    <property type="match status" value="1"/>
</dbReference>
<dbReference type="InterPro" id="IPR009100">
    <property type="entry name" value="AcylCoA_DH/oxidase_NM_dom_sf"/>
</dbReference>
<keyword evidence="4 5" id="KW-0274">FAD</keyword>
<keyword evidence="5" id="KW-0560">Oxidoreductase</keyword>
<dbReference type="EMBL" id="JACHHG010000001">
    <property type="protein sequence ID" value="MBB6096877.1"/>
    <property type="molecule type" value="Genomic_DNA"/>
</dbReference>
<dbReference type="PROSITE" id="PS00073">
    <property type="entry name" value="ACYL_COA_DH_2"/>
    <property type="match status" value="1"/>
</dbReference>
<evidence type="ECO:0000256" key="5">
    <source>
        <dbReference type="RuleBase" id="RU362125"/>
    </source>
</evidence>
<dbReference type="Proteomes" id="UP000569951">
    <property type="component" value="Unassembled WGS sequence"/>
</dbReference>
<evidence type="ECO:0000256" key="2">
    <source>
        <dbReference type="ARBA" id="ARBA00009347"/>
    </source>
</evidence>
<protein>
    <submittedName>
        <fullName evidence="9">Alkylation response protein AidB-like acyl-CoA dehydrogenase</fullName>
    </submittedName>
</protein>
<dbReference type="PANTHER" id="PTHR42707">
    <property type="entry name" value="ACYL-COA DEHYDROGENASE"/>
    <property type="match status" value="1"/>
</dbReference>
<comment type="similarity">
    <text evidence="2 5">Belongs to the acyl-CoA dehydrogenase family.</text>
</comment>
<dbReference type="SUPFAM" id="SSF47203">
    <property type="entry name" value="Acyl-CoA dehydrogenase C-terminal domain-like"/>
    <property type="match status" value="1"/>
</dbReference>
<proteinExistence type="inferred from homology"/>
<dbReference type="Gene3D" id="6.10.250.600">
    <property type="match status" value="1"/>
</dbReference>
<keyword evidence="3 5" id="KW-0285">Flavoprotein</keyword>
<dbReference type="InterPro" id="IPR052904">
    <property type="entry name" value="Acyl-CoA_dehydrogenase-like"/>
</dbReference>
<dbReference type="InterPro" id="IPR009075">
    <property type="entry name" value="AcylCo_DH/oxidase_C"/>
</dbReference>
<evidence type="ECO:0000313" key="9">
    <source>
        <dbReference type="EMBL" id="MBB6096877.1"/>
    </source>
</evidence>
<dbReference type="InterPro" id="IPR006091">
    <property type="entry name" value="Acyl-CoA_Oxase/DH_mid-dom"/>
</dbReference>
<dbReference type="Pfam" id="PF02770">
    <property type="entry name" value="Acyl-CoA_dh_M"/>
    <property type="match status" value="1"/>
</dbReference>
<evidence type="ECO:0000256" key="4">
    <source>
        <dbReference type="ARBA" id="ARBA00022827"/>
    </source>
</evidence>